<evidence type="ECO:0000256" key="1">
    <source>
        <dbReference type="ARBA" id="ARBA00022679"/>
    </source>
</evidence>
<reference evidence="8" key="3">
    <citation type="submission" date="2006-01" db="EMBL/GenBank/DDBJ databases">
        <authorList>
            <person name="Buell R."/>
        </authorList>
    </citation>
    <scope>NUCLEOTIDE SEQUENCE</scope>
</reference>
<dbReference type="EMBL" id="DP000010">
    <property type="protein sequence ID" value="ABA93856.1"/>
    <property type="molecule type" value="Genomic_DNA"/>
</dbReference>
<dbReference type="InterPro" id="IPR000477">
    <property type="entry name" value="RT_dom"/>
</dbReference>
<feature type="domain" description="Integrase catalytic" evidence="7">
    <location>
        <begin position="1142"/>
        <end position="1304"/>
    </location>
</feature>
<dbReference type="GO" id="GO:0015074">
    <property type="term" value="P:DNA integration"/>
    <property type="evidence" value="ECO:0007669"/>
    <property type="project" value="InterPro"/>
</dbReference>
<keyword evidence="1" id="KW-0808">Transferase</keyword>
<dbReference type="InterPro" id="IPR001584">
    <property type="entry name" value="Integrase_cat-core"/>
</dbReference>
<feature type="compositionally biased region" description="Low complexity" evidence="6">
    <location>
        <begin position="17"/>
        <end position="28"/>
    </location>
</feature>
<dbReference type="Gene3D" id="3.10.10.10">
    <property type="entry name" value="HIV Type 1 Reverse Transcriptase, subunit A, domain 1"/>
    <property type="match status" value="1"/>
</dbReference>
<organism evidence="8">
    <name type="scientific">Oryza sativa subsp. japonica</name>
    <name type="common">Rice</name>
    <dbReference type="NCBI Taxonomy" id="39947"/>
    <lineage>
        <taxon>Eukaryota</taxon>
        <taxon>Viridiplantae</taxon>
        <taxon>Streptophyta</taxon>
        <taxon>Embryophyta</taxon>
        <taxon>Tracheophyta</taxon>
        <taxon>Spermatophyta</taxon>
        <taxon>Magnoliopsida</taxon>
        <taxon>Liliopsida</taxon>
        <taxon>Poales</taxon>
        <taxon>Poaceae</taxon>
        <taxon>BOP clade</taxon>
        <taxon>Oryzoideae</taxon>
        <taxon>Oryzeae</taxon>
        <taxon>Oryzinae</taxon>
        <taxon>Oryza</taxon>
        <taxon>Oryza sativa</taxon>
    </lineage>
</organism>
<dbReference type="Gene3D" id="3.30.70.270">
    <property type="match status" value="1"/>
</dbReference>
<dbReference type="Pfam" id="PF00665">
    <property type="entry name" value="rve"/>
    <property type="match status" value="1"/>
</dbReference>
<evidence type="ECO:0000313" key="8">
    <source>
        <dbReference type="EMBL" id="ABA93856.1"/>
    </source>
</evidence>
<accession>Q2R431</accession>
<dbReference type="CDD" id="cd00303">
    <property type="entry name" value="retropepsin_like"/>
    <property type="match status" value="1"/>
</dbReference>
<dbReference type="Gene3D" id="3.30.420.10">
    <property type="entry name" value="Ribonuclease H-like superfamily/Ribonuclease H"/>
    <property type="match status" value="2"/>
</dbReference>
<dbReference type="GO" id="GO:0003676">
    <property type="term" value="F:nucleic acid binding"/>
    <property type="evidence" value="ECO:0007669"/>
    <property type="project" value="InterPro"/>
</dbReference>
<name>Q2R431_ORYSJ</name>
<proteinExistence type="predicted"/>
<dbReference type="InterPro" id="IPR002156">
    <property type="entry name" value="RNaseH_domain"/>
</dbReference>
<evidence type="ECO:0000256" key="2">
    <source>
        <dbReference type="ARBA" id="ARBA00022695"/>
    </source>
</evidence>
<reference evidence="8" key="1">
    <citation type="journal article" date="2005" name="BMC Biol.">
        <title>The sequence of rice chromosomes 11 and 12, rich in disease resistance genes and recent gene duplications.</title>
        <authorList>
            <consortium name="The rice chromosomes 11 and 12 sequencing consortia"/>
        </authorList>
    </citation>
    <scope>NUCLEOTIDE SEQUENCE [LARGE SCALE GENOMIC DNA]</scope>
</reference>
<feature type="region of interest" description="Disordered" evidence="6">
    <location>
        <begin position="513"/>
        <end position="558"/>
    </location>
</feature>
<dbReference type="GO" id="GO:0004523">
    <property type="term" value="F:RNA-DNA hybrid ribonuclease activity"/>
    <property type="evidence" value="ECO:0007669"/>
    <property type="project" value="InterPro"/>
</dbReference>
<dbReference type="GO" id="GO:0006310">
    <property type="term" value="P:DNA recombination"/>
    <property type="evidence" value="ECO:0007669"/>
    <property type="project" value="UniProtKB-KW"/>
</dbReference>
<evidence type="ECO:0000259" key="7">
    <source>
        <dbReference type="PROSITE" id="PS50994"/>
    </source>
</evidence>
<protein>
    <submittedName>
        <fullName evidence="8">Retrotransposon protein, putative, Ty3-gypsy subclass</fullName>
    </submittedName>
</protein>
<dbReference type="GO" id="GO:0016779">
    <property type="term" value="F:nucleotidyltransferase activity"/>
    <property type="evidence" value="ECO:0007669"/>
    <property type="project" value="UniProtKB-KW"/>
</dbReference>
<dbReference type="InterPro" id="IPR050951">
    <property type="entry name" value="Retrovirus_Pol_polyprotein"/>
</dbReference>
<dbReference type="Pfam" id="PF13456">
    <property type="entry name" value="RVT_3"/>
    <property type="match status" value="1"/>
</dbReference>
<gene>
    <name evidence="8" type="ordered locus">LOC_Os11g29880</name>
</gene>
<keyword evidence="5" id="KW-0233">DNA recombination</keyword>
<evidence type="ECO:0000256" key="6">
    <source>
        <dbReference type="SAM" id="MobiDB-lite"/>
    </source>
</evidence>
<keyword evidence="2" id="KW-0548">Nucleotidyltransferase</keyword>
<dbReference type="CDD" id="cd09279">
    <property type="entry name" value="RNase_HI_like"/>
    <property type="match status" value="1"/>
</dbReference>
<dbReference type="InterPro" id="IPR021109">
    <property type="entry name" value="Peptidase_aspartic_dom_sf"/>
</dbReference>
<dbReference type="PROSITE" id="PS50994">
    <property type="entry name" value="INTEGRASE"/>
    <property type="match status" value="1"/>
</dbReference>
<reference evidence="8" key="2">
    <citation type="submission" date="2005-04" db="EMBL/GenBank/DDBJ databases">
        <authorList>
            <person name="Buell C.R."/>
            <person name="Wing R.A."/>
            <person name="McCombie W.A."/>
            <person name="Ouyang S."/>
        </authorList>
    </citation>
    <scope>NUCLEOTIDE SEQUENCE</scope>
</reference>
<evidence type="ECO:0000256" key="4">
    <source>
        <dbReference type="ARBA" id="ARBA00022759"/>
    </source>
</evidence>
<keyword evidence="3" id="KW-0540">Nuclease</keyword>
<dbReference type="Gene3D" id="2.40.70.10">
    <property type="entry name" value="Acid Proteases"/>
    <property type="match status" value="1"/>
</dbReference>
<dbReference type="SUPFAM" id="SSF53098">
    <property type="entry name" value="Ribonuclease H-like"/>
    <property type="match status" value="1"/>
</dbReference>
<dbReference type="InterPro" id="IPR012337">
    <property type="entry name" value="RNaseH-like_sf"/>
</dbReference>
<keyword evidence="4" id="KW-0255">Endonuclease</keyword>
<feature type="region of interest" description="Disordered" evidence="6">
    <location>
        <begin position="1"/>
        <end position="34"/>
    </location>
</feature>
<dbReference type="Pfam" id="PF00078">
    <property type="entry name" value="RVT_1"/>
    <property type="match status" value="1"/>
</dbReference>
<feature type="compositionally biased region" description="Polar residues" evidence="6">
    <location>
        <begin position="513"/>
        <end position="538"/>
    </location>
</feature>
<feature type="region of interest" description="Disordered" evidence="6">
    <location>
        <begin position="772"/>
        <end position="792"/>
    </location>
</feature>
<evidence type="ECO:0000256" key="5">
    <source>
        <dbReference type="ARBA" id="ARBA00023172"/>
    </source>
</evidence>
<keyword evidence="4" id="KW-0378">Hydrolase</keyword>
<dbReference type="SUPFAM" id="SSF56672">
    <property type="entry name" value="DNA/RNA polymerases"/>
    <property type="match status" value="1"/>
</dbReference>
<dbReference type="InterPro" id="IPR036397">
    <property type="entry name" value="RNaseH_sf"/>
</dbReference>
<dbReference type="CDD" id="cd01647">
    <property type="entry name" value="RT_LTR"/>
    <property type="match status" value="1"/>
</dbReference>
<dbReference type="PANTHER" id="PTHR37984">
    <property type="entry name" value="PROTEIN CBG26694"/>
    <property type="match status" value="1"/>
</dbReference>
<sequence>MATEEGAEPSAPVAKDGGAQAPSQPPSALATSVQVPNAADVAKTAAAARGLQTRAEILSTSQPVVPQAAPSQPAAAPTALAVVQAQISLDPEAQAEADMEAMPQNMTRLQDMLRQMQEQQQAYEAARRTKATLAPILQYSAGYVPPQVHPQVTTQPFPPQAAQAPVYFAGQHQPPGQAPQSVAEGASALQAQLQAFLQQLYQPHCISSTAPSAHPEGNTSQGTLNWLPPIQSGLGVSPWNQGPQFDFVNAAQAPTVRQHAPTLGFGTNQALIQAAMTWSQPIFDPSMAAQQVPPVGAGQPNAMAQPHAQAAISPFATPHLRGAEDAATLTRHSPKAGESIREYMRRFSQARCQVQDIIEALVINAASAGLLEGELTRKIANKEPQTLEHLLRIIDGFARGEEDSKRRQAIQAEYNKASVAAAQAQAQVQVAEPPPLSVCQSQPAIQGQPPRQNQAPITWRKFRTDRAGKAVMAVEEVQAFHKEFDAQQASNHQQPARKKVRKDLYCAFHGRSSHTTEQCRNIRQRGNAQDSRPQQGTTVEAPREVVQEQTPPAEQCQDAQRRVIQVITRANPPSQLSKRQKKMQTRMVHSITSAGEGAPQYLNQLISFGPEDTEGVMFPHQDPLVISAEIAGFEVRRILVDGGSSADVIFAEAYAKMGLPTQALTPAPASLRGFGREPVQVLGQALLLIAFGSGENRREEQILFDVVDIPYNYNAIFGCATLNKFEAISHHNYLKLKMPGPIGVIVVKGLQPSAASKGDLAIINRAVHSVETELHERPKHTPKPTPHGKITKMQIDDADPTKLVSLGGDMGEEEVESILEVLKKNIDIFAWSPDEVGGVPADLIMHHLAVKPDIKPRKQKLRKMSADRQEAAKAEVQKLLRAGVIQEIDHPEWLANLVLVRKSNGKWRMMPFGLRNAGATFARLVYKVLGKQLGRNVEAYVDDIVGKSRKAFDHAIDLQETFDSLRAVGIKLNPEKCVFGVRAGKLLGFLVSERGIEANPEKIDAIQQMKPPSSVHEVQKLAGRIAALNRFLSKAAERARLQFDTTNNAAEYEAVLLGLRKAKALGVRRLLIRTDSKLVAGHVDKSFEAKEEGMKRYLEAVRSMEKCFTGITVEHLPRDQNGEADALAHIRRASFSKSCMLQPIAPIWPFARWGLDIIGPFSVAQNGYKFAIVAVEYFSRWIEAEPLGAITSAAVQKFVWKNIVYCFGVPKEFITDNGKQFDSDKFREMYEGLNLEIRFASVAHPQSNGAAERTNGKILEALKKRLEAVKGKWPEELLSVLWALRTTPTRPTKFSPFMLLYGDETMTPAELGANSPRVMFSGGEEGREVSLELLEGVRVEALEHMYKYATSTSATYNKKVRPTELMPGHLVLRKKADPVAVGKLESKWEGPYLIKHKSRTGSFRLATLEGKEVDHSWNATSLKRFYV</sequence>
<dbReference type="InterPro" id="IPR043502">
    <property type="entry name" value="DNA/RNA_pol_sf"/>
</dbReference>
<dbReference type="InterPro" id="IPR043128">
    <property type="entry name" value="Rev_trsase/Diguanyl_cyclase"/>
</dbReference>
<evidence type="ECO:0000256" key="3">
    <source>
        <dbReference type="ARBA" id="ARBA00022722"/>
    </source>
</evidence>
<dbReference type="PANTHER" id="PTHR37984:SF5">
    <property type="entry name" value="PROTEIN NYNRIN-LIKE"/>
    <property type="match status" value="1"/>
</dbReference>